<feature type="compositionally biased region" description="Basic and acidic residues" evidence="1">
    <location>
        <begin position="141"/>
        <end position="151"/>
    </location>
</feature>
<dbReference type="Proteomes" id="UP000031737">
    <property type="component" value="Unassembled WGS sequence"/>
</dbReference>
<feature type="compositionally biased region" description="Polar residues" evidence="1">
    <location>
        <begin position="429"/>
        <end position="441"/>
    </location>
</feature>
<organism evidence="2 3">
    <name type="scientific">Trypanosoma rangeli SC58</name>
    <dbReference type="NCBI Taxonomy" id="429131"/>
    <lineage>
        <taxon>Eukaryota</taxon>
        <taxon>Discoba</taxon>
        <taxon>Euglenozoa</taxon>
        <taxon>Kinetoplastea</taxon>
        <taxon>Metakinetoplastina</taxon>
        <taxon>Trypanosomatida</taxon>
        <taxon>Trypanosomatidae</taxon>
        <taxon>Trypanosoma</taxon>
        <taxon>Herpetosoma</taxon>
    </lineage>
</organism>
<accession>A0A061JAZ6</accession>
<comment type="caution">
    <text evidence="2">The sequence shown here is derived from an EMBL/GenBank/DDBJ whole genome shotgun (WGS) entry which is preliminary data.</text>
</comment>
<feature type="region of interest" description="Disordered" evidence="1">
    <location>
        <begin position="268"/>
        <end position="288"/>
    </location>
</feature>
<dbReference type="EMBL" id="AUPL01001800">
    <property type="protein sequence ID" value="ESL10467.1"/>
    <property type="molecule type" value="Genomic_DNA"/>
</dbReference>
<sequence length="441" mass="47532">MWFENITKDFGDFTNSLMEDTRGLANMVSRFAAEMTGHGICIAGDEDSFFAQECPLDEAAILALQGNDAVYLEEPHGLEEKALFEEWARRSAYSSANAPCSGHLDPTGGGGSVGTAVMSRQRLLDENPLVAEKYAALVRAKEPPRHKELTEAKAAPGPSAREEETKEEKGSGAKESGTPIKPTEAPLSASQRITEDAFFDHYFFRLSQLRLSTAAERRKREEAAAAKEEAAAREACETEPLRGEQAKKKSLAERFMEVTDELVGWNAEGPVDVQSSGAEEVSGSRGGVVRTEADWQEQEDRLTVLESLVNIFQKELNEERRKLAAVLSVVEQCGLSEDQRHQLQTAMAMAANRAVEAAPPPAVSLSSSSLPPKPVENVAKDDGCTSRGDCNGDDAGRSEGDGATQDPSLPVGVPLTGEPRKDLAPAPNTPSSADNDSWTNV</sequence>
<gene>
    <name evidence="2" type="ORF">TRSC58_01800</name>
</gene>
<keyword evidence="3" id="KW-1185">Reference proteome</keyword>
<evidence type="ECO:0000313" key="2">
    <source>
        <dbReference type="EMBL" id="ESL10467.1"/>
    </source>
</evidence>
<feature type="region of interest" description="Disordered" evidence="1">
    <location>
        <begin position="359"/>
        <end position="441"/>
    </location>
</feature>
<dbReference type="AlphaFoldDB" id="A0A061JAZ6"/>
<protein>
    <submittedName>
        <fullName evidence="2">Uncharacterized protein</fullName>
    </submittedName>
</protein>
<feature type="region of interest" description="Disordered" evidence="1">
    <location>
        <begin position="141"/>
        <end position="188"/>
    </location>
</feature>
<evidence type="ECO:0000313" key="3">
    <source>
        <dbReference type="Proteomes" id="UP000031737"/>
    </source>
</evidence>
<reference evidence="2 3" key="1">
    <citation type="submission" date="2013-07" db="EMBL/GenBank/DDBJ databases">
        <authorList>
            <person name="Stoco P.H."/>
            <person name="Wagner G."/>
            <person name="Gerber A."/>
            <person name="Zaha A."/>
            <person name="Thompson C."/>
            <person name="Bartholomeu D.C."/>
            <person name="Luckemeyer D.D."/>
            <person name="Bahia D."/>
            <person name="Loreto E."/>
            <person name="Prestes E.B."/>
            <person name="Lima F.M."/>
            <person name="Rodrigues-Luiz G."/>
            <person name="Vallejo G.A."/>
            <person name="Filho J.F."/>
            <person name="Monteiro K.M."/>
            <person name="Tyler K.M."/>
            <person name="de Almeida L.G."/>
            <person name="Ortiz M.F."/>
            <person name="Siervo M.A."/>
            <person name="de Moraes M.H."/>
            <person name="Cunha O.L."/>
            <person name="Mendonca-Neto R."/>
            <person name="Silva R."/>
            <person name="Teixeira S.M."/>
            <person name="Murta S.M."/>
            <person name="Sincero T.C."/>
            <person name="Mendes T.A."/>
            <person name="Urmenyi T.P."/>
            <person name="Silva V.G."/>
            <person name="da Rocha W.D."/>
            <person name="Andersson B."/>
            <person name="Romanha A.J."/>
            <person name="Steindel M."/>
            <person name="de Vasconcelos A.T."/>
            <person name="Grisard E.C."/>
        </authorList>
    </citation>
    <scope>NUCLEOTIDE SEQUENCE [LARGE SCALE GENOMIC DNA]</scope>
    <source>
        <strain evidence="2 3">SC58</strain>
    </source>
</reference>
<dbReference type="OrthoDB" id="273666at2759"/>
<proteinExistence type="predicted"/>
<name>A0A061JAZ6_TRYRA</name>
<feature type="compositionally biased region" description="Low complexity" evidence="1">
    <location>
        <begin position="359"/>
        <end position="370"/>
    </location>
</feature>
<feature type="region of interest" description="Disordered" evidence="1">
    <location>
        <begin position="222"/>
        <end position="248"/>
    </location>
</feature>
<feature type="compositionally biased region" description="Basic and acidic residues" evidence="1">
    <location>
        <begin position="160"/>
        <end position="172"/>
    </location>
</feature>
<dbReference type="VEuPathDB" id="TriTrypDB:TRSC58_01800"/>
<evidence type="ECO:0000256" key="1">
    <source>
        <dbReference type="SAM" id="MobiDB-lite"/>
    </source>
</evidence>